<dbReference type="InterPro" id="IPR009918">
    <property type="entry name" value="DUF1454"/>
</dbReference>
<accession>A0A0N0ZBH5</accession>
<comment type="caution">
    <text evidence="1">The sequence shown here is derived from an EMBL/GenBank/DDBJ whole genome shotgun (WGS) entry which is preliminary data.</text>
</comment>
<sequence length="205" mass="23110">MNMMSQLAHHTIKAIITAFIYCLPLLSQAQEIPRLPDSNVEVAYLSPDAPSFTETIPIFREKFNLNNPATPLYEYKVIANNDISTPYIRAATRINPRFYSSAVLERGSEKIKSLQLTLLPSDDPIQAQADLKLAEQYMIALIHQVDPTIPLDKAPELNLVLKNFMATNNHNQADETRLGAIRYILVKSTDNILTFAVEPIKLFIN</sequence>
<evidence type="ECO:0000313" key="2">
    <source>
        <dbReference type="Proteomes" id="UP000053226"/>
    </source>
</evidence>
<dbReference type="RefSeq" id="WP_315970583.1">
    <property type="nucleotide sequence ID" value="NZ_CAWMUS010000006.1"/>
</dbReference>
<organism evidence="1 2">
    <name type="scientific">Moellerella wisconsensis ATCC 35017</name>
    <dbReference type="NCBI Taxonomy" id="1354267"/>
    <lineage>
        <taxon>Bacteria</taxon>
        <taxon>Pseudomonadati</taxon>
        <taxon>Pseudomonadota</taxon>
        <taxon>Gammaproteobacteria</taxon>
        <taxon>Enterobacterales</taxon>
        <taxon>Morganellaceae</taxon>
        <taxon>Moellerella</taxon>
    </lineage>
</organism>
<protein>
    <recommendedName>
        <fullName evidence="3">DUF1454 family protein</fullName>
    </recommendedName>
</protein>
<dbReference type="AlphaFoldDB" id="A0A0N0ZBH5"/>
<proteinExistence type="predicted"/>
<evidence type="ECO:0008006" key="3">
    <source>
        <dbReference type="Google" id="ProtNLM"/>
    </source>
</evidence>
<evidence type="ECO:0000313" key="1">
    <source>
        <dbReference type="EMBL" id="KPD03938.1"/>
    </source>
</evidence>
<dbReference type="Proteomes" id="UP000053226">
    <property type="component" value="Unassembled WGS sequence"/>
</dbReference>
<gene>
    <name evidence="1" type="ORF">M992_0535</name>
</gene>
<dbReference type="Pfam" id="PF07305">
    <property type="entry name" value="DUF1454"/>
    <property type="match status" value="1"/>
</dbReference>
<reference evidence="1 2" key="1">
    <citation type="submission" date="2015-07" db="EMBL/GenBank/DDBJ databases">
        <title>ATOL: Assembling a taxonomically balanced genome-scale reconstruction of the evolutionary history of the Enterobacteriaceae.</title>
        <authorList>
            <person name="Plunkett G.III."/>
            <person name="Neeno-Eckwall E.C."/>
            <person name="Glasner J.D."/>
            <person name="Perna N.T."/>
        </authorList>
    </citation>
    <scope>NUCLEOTIDE SEQUENCE [LARGE SCALE GENOMIC DNA]</scope>
    <source>
        <strain evidence="1 2">ATCC 35017</strain>
    </source>
</reference>
<name>A0A0N0ZBH5_9GAMM</name>
<dbReference type="EMBL" id="LGAA01000006">
    <property type="protein sequence ID" value="KPD03938.1"/>
    <property type="molecule type" value="Genomic_DNA"/>
</dbReference>
<keyword evidence="2" id="KW-1185">Reference proteome</keyword>